<feature type="short sequence motif" description="Histidine triad motif" evidence="1">
    <location>
        <begin position="112"/>
        <end position="116"/>
    </location>
</feature>
<evidence type="ECO:0000256" key="2">
    <source>
        <dbReference type="SAM" id="MobiDB-lite"/>
    </source>
</evidence>
<protein>
    <submittedName>
        <fullName evidence="4">Diadenosine tetraphosphate (Ap4A) hydrolase</fullName>
    </submittedName>
</protein>
<feature type="region of interest" description="Disordered" evidence="2">
    <location>
        <begin position="126"/>
        <end position="148"/>
    </location>
</feature>
<dbReference type="AlphaFoldDB" id="A0A1H9AHZ7"/>
<reference evidence="5" key="1">
    <citation type="submission" date="2016-10" db="EMBL/GenBank/DDBJ databases">
        <authorList>
            <person name="Varghese N."/>
            <person name="Submissions S."/>
        </authorList>
    </citation>
    <scope>NUCLEOTIDE SEQUENCE [LARGE SCALE GENOMIC DNA]</scope>
    <source>
        <strain evidence="5">DSM 44437</strain>
    </source>
</reference>
<keyword evidence="5" id="KW-1185">Reference proteome</keyword>
<dbReference type="PROSITE" id="PS51084">
    <property type="entry name" value="HIT_2"/>
    <property type="match status" value="1"/>
</dbReference>
<gene>
    <name evidence="4" type="ORF">SAMN04488000_101169</name>
</gene>
<evidence type="ECO:0000313" key="4">
    <source>
        <dbReference type="EMBL" id="SEP76289.1"/>
    </source>
</evidence>
<evidence type="ECO:0000313" key="5">
    <source>
        <dbReference type="Proteomes" id="UP000199503"/>
    </source>
</evidence>
<dbReference type="STRING" id="65499.SAMN04488000_101169"/>
<dbReference type="InterPro" id="IPR036265">
    <property type="entry name" value="HIT-like_sf"/>
</dbReference>
<dbReference type="Gene3D" id="3.30.428.10">
    <property type="entry name" value="HIT-like"/>
    <property type="match status" value="1"/>
</dbReference>
<evidence type="ECO:0000256" key="1">
    <source>
        <dbReference type="PROSITE-ProRule" id="PRU00464"/>
    </source>
</evidence>
<dbReference type="PANTHER" id="PTHR42997">
    <property type="entry name" value="HIT FAMILY HYDROLASE"/>
    <property type="match status" value="1"/>
</dbReference>
<dbReference type="SUPFAM" id="SSF54197">
    <property type="entry name" value="HIT-like"/>
    <property type="match status" value="1"/>
</dbReference>
<evidence type="ECO:0000259" key="3">
    <source>
        <dbReference type="PROSITE" id="PS51084"/>
    </source>
</evidence>
<feature type="domain" description="HIT" evidence="3">
    <location>
        <begin position="21"/>
        <end position="127"/>
    </location>
</feature>
<name>A0A1H9AHZ7_9PSEU</name>
<sequence length="148" mass="16432">MGPSAEVEVAGTLSGVQADCLFCKLHDSSLHEILVESDNFVVRWDNYPLSKGHVELVPRRHIESFFDMTAVEIVEAYTLMTQAREEIDDQFGPAAYTIGVNDGTAAGRTVDHLHIHLIPRYEGDVDDPRGGIRQILPGPHPDEWAPRS</sequence>
<accession>A0A1H9AHZ7</accession>
<organism evidence="4 5">
    <name type="scientific">Lentzea albida</name>
    <dbReference type="NCBI Taxonomy" id="65499"/>
    <lineage>
        <taxon>Bacteria</taxon>
        <taxon>Bacillati</taxon>
        <taxon>Actinomycetota</taxon>
        <taxon>Actinomycetes</taxon>
        <taxon>Pseudonocardiales</taxon>
        <taxon>Pseudonocardiaceae</taxon>
        <taxon>Lentzea</taxon>
    </lineage>
</organism>
<dbReference type="InterPro" id="IPR052908">
    <property type="entry name" value="AP-4-A_phosphorylase"/>
</dbReference>
<dbReference type="InterPro" id="IPR011146">
    <property type="entry name" value="HIT-like"/>
</dbReference>
<dbReference type="Proteomes" id="UP000199503">
    <property type="component" value="Unassembled WGS sequence"/>
</dbReference>
<dbReference type="GO" id="GO:0016787">
    <property type="term" value="F:hydrolase activity"/>
    <property type="evidence" value="ECO:0007669"/>
    <property type="project" value="UniProtKB-KW"/>
</dbReference>
<dbReference type="EMBL" id="FOFV01000001">
    <property type="protein sequence ID" value="SEP76289.1"/>
    <property type="molecule type" value="Genomic_DNA"/>
</dbReference>
<proteinExistence type="predicted"/>
<keyword evidence="4" id="KW-0378">Hydrolase</keyword>
<dbReference type="OrthoDB" id="9784774at2"/>
<dbReference type="PANTHER" id="PTHR42997:SF1">
    <property type="entry name" value="AP-4-A PHOSPHORYLASE"/>
    <property type="match status" value="1"/>
</dbReference>
<dbReference type="Pfam" id="PF01230">
    <property type="entry name" value="HIT"/>
    <property type="match status" value="1"/>
</dbReference>